<gene>
    <name evidence="6" type="ORF">CLV40_1138</name>
</gene>
<evidence type="ECO:0000256" key="3">
    <source>
        <dbReference type="ARBA" id="ARBA00023163"/>
    </source>
</evidence>
<dbReference type="InterPro" id="IPR050109">
    <property type="entry name" value="HTH-type_TetR-like_transc_reg"/>
</dbReference>
<dbReference type="EMBL" id="PTIX01000013">
    <property type="protein sequence ID" value="PPK65525.1"/>
    <property type="molecule type" value="Genomic_DNA"/>
</dbReference>
<feature type="domain" description="HTH tetR-type" evidence="5">
    <location>
        <begin position="9"/>
        <end position="69"/>
    </location>
</feature>
<dbReference type="PRINTS" id="PR00455">
    <property type="entry name" value="HTHTETR"/>
</dbReference>
<keyword evidence="1" id="KW-0805">Transcription regulation</keyword>
<proteinExistence type="predicted"/>
<evidence type="ECO:0000256" key="2">
    <source>
        <dbReference type="ARBA" id="ARBA00023125"/>
    </source>
</evidence>
<dbReference type="Gene3D" id="1.10.357.10">
    <property type="entry name" value="Tetracycline Repressor, domain 2"/>
    <property type="match status" value="1"/>
</dbReference>
<protein>
    <submittedName>
        <fullName evidence="6">AcrR family transcriptional regulator</fullName>
    </submittedName>
</protein>
<sequence>MTGRPARTGATRRKLFDATLRLAGTRGMVGLTVDEIAAEAGVAKGTVYYNFGSKDGLIDALLRFGVDLLADHLRSADEAVDAADALSRMVDGMLVFFAEYPTFAQLLVSELWRTPGQWQQTLTLLREQVTTIIRAQLSRLADAGQLPDGVRVTTAASALFGTVLVVALDWQVFAPEQTREEVRDAVLALVRGLRSGAVQEERRQEGADCAYRQGE</sequence>
<dbReference type="Gene3D" id="1.10.10.60">
    <property type="entry name" value="Homeodomain-like"/>
    <property type="match status" value="1"/>
</dbReference>
<feature type="DNA-binding region" description="H-T-H motif" evidence="4">
    <location>
        <begin position="32"/>
        <end position="51"/>
    </location>
</feature>
<comment type="caution">
    <text evidence="6">The sequence shown here is derived from an EMBL/GenBank/DDBJ whole genome shotgun (WGS) entry which is preliminary data.</text>
</comment>
<dbReference type="GO" id="GO:0000976">
    <property type="term" value="F:transcription cis-regulatory region binding"/>
    <property type="evidence" value="ECO:0007669"/>
    <property type="project" value="TreeGrafter"/>
</dbReference>
<name>A0A2S6GJY8_9PSEU</name>
<dbReference type="InterPro" id="IPR036271">
    <property type="entry name" value="Tet_transcr_reg_TetR-rel_C_sf"/>
</dbReference>
<organism evidence="6 7">
    <name type="scientific">Actinokineospora auranticolor</name>
    <dbReference type="NCBI Taxonomy" id="155976"/>
    <lineage>
        <taxon>Bacteria</taxon>
        <taxon>Bacillati</taxon>
        <taxon>Actinomycetota</taxon>
        <taxon>Actinomycetes</taxon>
        <taxon>Pseudonocardiales</taxon>
        <taxon>Pseudonocardiaceae</taxon>
        <taxon>Actinokineospora</taxon>
    </lineage>
</organism>
<dbReference type="AlphaFoldDB" id="A0A2S6GJY8"/>
<dbReference type="Pfam" id="PF00440">
    <property type="entry name" value="TetR_N"/>
    <property type="match status" value="1"/>
</dbReference>
<reference evidence="6 7" key="1">
    <citation type="submission" date="2018-02" db="EMBL/GenBank/DDBJ databases">
        <title>Genomic Encyclopedia of Archaeal and Bacterial Type Strains, Phase II (KMG-II): from individual species to whole genera.</title>
        <authorList>
            <person name="Goeker M."/>
        </authorList>
    </citation>
    <scope>NUCLEOTIDE SEQUENCE [LARGE SCALE GENOMIC DNA]</scope>
    <source>
        <strain evidence="6 7">YU 961-1</strain>
    </source>
</reference>
<dbReference type="SUPFAM" id="SSF46689">
    <property type="entry name" value="Homeodomain-like"/>
    <property type="match status" value="1"/>
</dbReference>
<dbReference type="RefSeq" id="WP_245931480.1">
    <property type="nucleotide sequence ID" value="NZ_CP154825.1"/>
</dbReference>
<dbReference type="GO" id="GO:0003700">
    <property type="term" value="F:DNA-binding transcription factor activity"/>
    <property type="evidence" value="ECO:0007669"/>
    <property type="project" value="TreeGrafter"/>
</dbReference>
<dbReference type="PROSITE" id="PS50977">
    <property type="entry name" value="HTH_TETR_2"/>
    <property type="match status" value="1"/>
</dbReference>
<keyword evidence="3" id="KW-0804">Transcription</keyword>
<keyword evidence="2 4" id="KW-0238">DNA-binding</keyword>
<dbReference type="PANTHER" id="PTHR30055:SF234">
    <property type="entry name" value="HTH-TYPE TRANSCRIPTIONAL REGULATOR BETI"/>
    <property type="match status" value="1"/>
</dbReference>
<keyword evidence="7" id="KW-1185">Reference proteome</keyword>
<evidence type="ECO:0000256" key="1">
    <source>
        <dbReference type="ARBA" id="ARBA00023015"/>
    </source>
</evidence>
<dbReference type="InterPro" id="IPR001647">
    <property type="entry name" value="HTH_TetR"/>
</dbReference>
<accession>A0A2S6GJY8</accession>
<evidence type="ECO:0000313" key="6">
    <source>
        <dbReference type="EMBL" id="PPK65525.1"/>
    </source>
</evidence>
<evidence type="ECO:0000256" key="4">
    <source>
        <dbReference type="PROSITE-ProRule" id="PRU00335"/>
    </source>
</evidence>
<dbReference type="InterPro" id="IPR009057">
    <property type="entry name" value="Homeodomain-like_sf"/>
</dbReference>
<dbReference type="Proteomes" id="UP000239203">
    <property type="component" value="Unassembled WGS sequence"/>
</dbReference>
<dbReference type="PANTHER" id="PTHR30055">
    <property type="entry name" value="HTH-TYPE TRANSCRIPTIONAL REGULATOR RUTR"/>
    <property type="match status" value="1"/>
</dbReference>
<evidence type="ECO:0000313" key="7">
    <source>
        <dbReference type="Proteomes" id="UP000239203"/>
    </source>
</evidence>
<evidence type="ECO:0000259" key="5">
    <source>
        <dbReference type="PROSITE" id="PS50977"/>
    </source>
</evidence>
<dbReference type="SUPFAM" id="SSF48498">
    <property type="entry name" value="Tetracyclin repressor-like, C-terminal domain"/>
    <property type="match status" value="1"/>
</dbReference>